<dbReference type="AlphaFoldDB" id="A0A175JSZ0"/>
<dbReference type="GO" id="GO:0005525">
    <property type="term" value="F:GTP binding"/>
    <property type="evidence" value="ECO:0007669"/>
    <property type="project" value="InterPro"/>
</dbReference>
<evidence type="ECO:0000313" key="3">
    <source>
        <dbReference type="EMBL" id="GAT96538.1"/>
    </source>
</evidence>
<dbReference type="InterPro" id="IPR027417">
    <property type="entry name" value="P-loop_NTPase"/>
</dbReference>
<dbReference type="VEuPathDB" id="AmoebaDB:EHI_178040"/>
<accession>A0A175JSZ0</accession>
<comment type="caution">
    <text evidence="3">The sequence shown here is derived from an EMBL/GenBank/DDBJ whole genome shotgun (WGS) entry which is preliminary data.</text>
</comment>
<dbReference type="VEuPathDB" id="AmoebaDB:EHI7A_053250"/>
<evidence type="ECO:0000256" key="1">
    <source>
        <dbReference type="ARBA" id="ARBA00022741"/>
    </source>
</evidence>
<dbReference type="GO" id="GO:0003924">
    <property type="term" value="F:GTPase activity"/>
    <property type="evidence" value="ECO:0007669"/>
    <property type="project" value="InterPro"/>
</dbReference>
<dbReference type="SMART" id="SM00175">
    <property type="entry name" value="RAB"/>
    <property type="match status" value="1"/>
</dbReference>
<dbReference type="eggNOG" id="KOG0078">
    <property type="taxonomic scope" value="Eukaryota"/>
</dbReference>
<feature type="compositionally biased region" description="Low complexity" evidence="2">
    <location>
        <begin position="202"/>
        <end position="213"/>
    </location>
</feature>
<evidence type="ECO:0000256" key="2">
    <source>
        <dbReference type="SAM" id="MobiDB-lite"/>
    </source>
</evidence>
<keyword evidence="1" id="KW-0547">Nucleotide-binding</keyword>
<proteinExistence type="predicted"/>
<dbReference type="EMBL" id="BDEQ01000001">
    <property type="protein sequence ID" value="GAT96538.1"/>
    <property type="molecule type" value="Genomic_DNA"/>
</dbReference>
<reference evidence="3 4" key="1">
    <citation type="submission" date="2016-05" db="EMBL/GenBank/DDBJ databases">
        <title>First whole genome sequencing of Entamoeba histolytica HM1:IMSS-clone-6.</title>
        <authorList>
            <person name="Mukherjee Avik.K."/>
            <person name="Izumyama S."/>
            <person name="Nakada-Tsukui K."/>
            <person name="Nozaki T."/>
        </authorList>
    </citation>
    <scope>NUCLEOTIDE SEQUENCE [LARGE SCALE GENOMIC DNA]</scope>
    <source>
        <strain evidence="3 4">HM1:IMSS clone 6</strain>
    </source>
</reference>
<dbReference type="VEuPathDB" id="AmoebaDB:EHI8A_054470"/>
<sequence>MQMNLKVNKIMENIQQYDYDYLIKVSIIGDRGTGKTCLSERIVNDQFMSTYLPPTGLDFKTKFYSFETKKIRTCFWEICYSNRYCPTGIEVKGSSIILFIFDLTNSESFESLKYYYNRFCQQFPLLPPIFCVGTKSDLPPTVSERQILKQLKKMNYPPLYYCSSQTGSACKDIESDIIKVLSNIIKLQYQLSYRDDLPPSPSQHQPNPHSCSSKKCCLS</sequence>
<evidence type="ECO:0000313" key="4">
    <source>
        <dbReference type="Proteomes" id="UP000078387"/>
    </source>
</evidence>
<dbReference type="Gene3D" id="3.40.50.300">
    <property type="entry name" value="P-loop containing nucleotide triphosphate hydrolases"/>
    <property type="match status" value="1"/>
</dbReference>
<gene>
    <name evidence="3" type="ORF">CL6EHI_178040</name>
</gene>
<dbReference type="Pfam" id="PF00071">
    <property type="entry name" value="Ras"/>
    <property type="match status" value="1"/>
</dbReference>
<dbReference type="CDD" id="cd00154">
    <property type="entry name" value="Rab"/>
    <property type="match status" value="1"/>
</dbReference>
<dbReference type="PANTHER" id="PTHR47978">
    <property type="match status" value="1"/>
</dbReference>
<dbReference type="VEuPathDB" id="AmoebaDB:EHI5A_065260"/>
<dbReference type="PROSITE" id="PS51419">
    <property type="entry name" value="RAB"/>
    <property type="match status" value="1"/>
</dbReference>
<protein>
    <recommendedName>
        <fullName evidence="5">Small GTPase EhRabX8</fullName>
    </recommendedName>
</protein>
<dbReference type="SUPFAM" id="SSF52540">
    <property type="entry name" value="P-loop containing nucleoside triphosphate hydrolases"/>
    <property type="match status" value="1"/>
</dbReference>
<dbReference type="VEuPathDB" id="AmoebaDB:KM1_103450"/>
<name>A0A175JSZ0_ENTHI</name>
<dbReference type="PRINTS" id="PR00449">
    <property type="entry name" value="RASTRNSFRMNG"/>
</dbReference>
<organism evidence="3 4">
    <name type="scientific">Entamoeba histolytica</name>
    <dbReference type="NCBI Taxonomy" id="5759"/>
    <lineage>
        <taxon>Eukaryota</taxon>
        <taxon>Amoebozoa</taxon>
        <taxon>Evosea</taxon>
        <taxon>Archamoebae</taxon>
        <taxon>Mastigamoebida</taxon>
        <taxon>Entamoebidae</taxon>
        <taxon>Entamoeba</taxon>
    </lineage>
</organism>
<feature type="region of interest" description="Disordered" evidence="2">
    <location>
        <begin position="198"/>
        <end position="219"/>
    </location>
</feature>
<dbReference type="InterPro" id="IPR001806">
    <property type="entry name" value="Small_GTPase"/>
</dbReference>
<evidence type="ECO:0008006" key="5">
    <source>
        <dbReference type="Google" id="ProtNLM"/>
    </source>
</evidence>
<dbReference type="Proteomes" id="UP000078387">
    <property type="component" value="Unassembled WGS sequence"/>
</dbReference>